<proteinExistence type="predicted"/>
<evidence type="ECO:0000313" key="3">
    <source>
        <dbReference type="Proteomes" id="UP000823388"/>
    </source>
</evidence>
<dbReference type="Proteomes" id="UP000823388">
    <property type="component" value="Chromosome 5N"/>
</dbReference>
<sequence length="357" mass="38061">MANPPPTSTTSQPLAMAASVATSAPHAPSTPEVADALSRHLQVPHYNILVTSHKPGFFVVEFRQAPECCAWMEDTTLMGRGCPISRSPSSGQRRDYLPHATEEWERRRSQSPMRRNMLVVSPELHQASPPDDGGKDTHSSESLVHEKPSAAHENGHKVMAQGTEVELPDPATPSEEDGQVVAISVHDTNTAANPSSRDGDEAQEASAHALAESQGAEDADGGAYEVEQGAEDADGGAYEVEQGAEDADGGASEVEGPPGDATDGQVGGSMQGMSPEESPDIFVGLFKELPPPILSTPPRPTLQAARSRAPRARKAKRDMVPLDPAPAWRPSLPQCQFLSGHKSQHKLMKELSFIDDL</sequence>
<protein>
    <submittedName>
        <fullName evidence="2">Uncharacterized protein</fullName>
    </submittedName>
</protein>
<keyword evidence="3" id="KW-1185">Reference proteome</keyword>
<comment type="caution">
    <text evidence="2">The sequence shown here is derived from an EMBL/GenBank/DDBJ whole genome shotgun (WGS) entry which is preliminary data.</text>
</comment>
<dbReference type="AlphaFoldDB" id="A0A8T0RVK5"/>
<feature type="compositionally biased region" description="Pro residues" evidence="1">
    <location>
        <begin position="289"/>
        <end position="300"/>
    </location>
</feature>
<accession>A0A8T0RVK5</accession>
<gene>
    <name evidence="2" type="ORF">PVAP13_5NG222581</name>
</gene>
<feature type="region of interest" description="Disordered" evidence="1">
    <location>
        <begin position="124"/>
        <end position="330"/>
    </location>
</feature>
<dbReference type="EMBL" id="CM029046">
    <property type="protein sequence ID" value="KAG2588563.1"/>
    <property type="molecule type" value="Genomic_DNA"/>
</dbReference>
<name>A0A8T0RVK5_PANVG</name>
<feature type="compositionally biased region" description="Basic and acidic residues" evidence="1">
    <location>
        <begin position="92"/>
        <end position="108"/>
    </location>
</feature>
<feature type="compositionally biased region" description="Basic and acidic residues" evidence="1">
    <location>
        <begin position="132"/>
        <end position="156"/>
    </location>
</feature>
<evidence type="ECO:0000256" key="1">
    <source>
        <dbReference type="SAM" id="MobiDB-lite"/>
    </source>
</evidence>
<feature type="compositionally biased region" description="Polar residues" evidence="1">
    <location>
        <begin position="186"/>
        <end position="196"/>
    </location>
</feature>
<reference evidence="2" key="1">
    <citation type="submission" date="2020-05" db="EMBL/GenBank/DDBJ databases">
        <title>WGS assembly of Panicum virgatum.</title>
        <authorList>
            <person name="Lovell J.T."/>
            <person name="Jenkins J."/>
            <person name="Shu S."/>
            <person name="Juenger T.E."/>
            <person name="Schmutz J."/>
        </authorList>
    </citation>
    <scope>NUCLEOTIDE SEQUENCE</scope>
    <source>
        <strain evidence="2">AP13</strain>
    </source>
</reference>
<organism evidence="2 3">
    <name type="scientific">Panicum virgatum</name>
    <name type="common">Blackwell switchgrass</name>
    <dbReference type="NCBI Taxonomy" id="38727"/>
    <lineage>
        <taxon>Eukaryota</taxon>
        <taxon>Viridiplantae</taxon>
        <taxon>Streptophyta</taxon>
        <taxon>Embryophyta</taxon>
        <taxon>Tracheophyta</taxon>
        <taxon>Spermatophyta</taxon>
        <taxon>Magnoliopsida</taxon>
        <taxon>Liliopsida</taxon>
        <taxon>Poales</taxon>
        <taxon>Poaceae</taxon>
        <taxon>PACMAD clade</taxon>
        <taxon>Panicoideae</taxon>
        <taxon>Panicodae</taxon>
        <taxon>Paniceae</taxon>
        <taxon>Panicinae</taxon>
        <taxon>Panicum</taxon>
        <taxon>Panicum sect. Hiantes</taxon>
    </lineage>
</organism>
<evidence type="ECO:0000313" key="2">
    <source>
        <dbReference type="EMBL" id="KAG2588563.1"/>
    </source>
</evidence>
<feature type="region of interest" description="Disordered" evidence="1">
    <location>
        <begin position="85"/>
        <end position="111"/>
    </location>
</feature>